<dbReference type="EMBL" id="CP037920">
    <property type="protein sequence ID" value="QDT98236.1"/>
    <property type="molecule type" value="Genomic_DNA"/>
</dbReference>
<dbReference type="InterPro" id="IPR013538">
    <property type="entry name" value="ASHA1/2-like_C"/>
</dbReference>
<evidence type="ECO:0000256" key="1">
    <source>
        <dbReference type="ARBA" id="ARBA00006817"/>
    </source>
</evidence>
<name>A0A517VZ07_9PLAN</name>
<dbReference type="CDD" id="cd07814">
    <property type="entry name" value="SRPBCC_CalC_Aha1-like"/>
    <property type="match status" value="1"/>
</dbReference>
<gene>
    <name evidence="3" type="ORF">V144x_37220</name>
</gene>
<evidence type="ECO:0000259" key="2">
    <source>
        <dbReference type="Pfam" id="PF08327"/>
    </source>
</evidence>
<evidence type="ECO:0000313" key="3">
    <source>
        <dbReference type="EMBL" id="QDT98236.1"/>
    </source>
</evidence>
<accession>A0A517VZ07</accession>
<dbReference type="RefSeq" id="WP_144986728.1">
    <property type="nucleotide sequence ID" value="NZ_CP037920.1"/>
</dbReference>
<dbReference type="SUPFAM" id="SSF55961">
    <property type="entry name" value="Bet v1-like"/>
    <property type="match status" value="1"/>
</dbReference>
<dbReference type="Gene3D" id="3.30.530.20">
    <property type="match status" value="1"/>
</dbReference>
<organism evidence="3 4">
    <name type="scientific">Gimesia aquarii</name>
    <dbReference type="NCBI Taxonomy" id="2527964"/>
    <lineage>
        <taxon>Bacteria</taxon>
        <taxon>Pseudomonadati</taxon>
        <taxon>Planctomycetota</taxon>
        <taxon>Planctomycetia</taxon>
        <taxon>Planctomycetales</taxon>
        <taxon>Planctomycetaceae</taxon>
        <taxon>Gimesia</taxon>
    </lineage>
</organism>
<dbReference type="AlphaFoldDB" id="A0A517VZ07"/>
<dbReference type="InterPro" id="IPR023393">
    <property type="entry name" value="START-like_dom_sf"/>
</dbReference>
<comment type="similarity">
    <text evidence="1">Belongs to the AHA1 family.</text>
</comment>
<dbReference type="KEGG" id="gaw:V144x_37220"/>
<proteinExistence type="inferred from homology"/>
<evidence type="ECO:0000313" key="4">
    <source>
        <dbReference type="Proteomes" id="UP000318704"/>
    </source>
</evidence>
<sequence length="149" mass="16631">MVTAADQNQTSLHIERTIEIAAPIQLAYESLLEQLGPASKMPDGTPLPMKLEAWPGGRWFRDLGEGTGHFWGTVQVIKPPTLIEINGPLFMSYPVMSHMQYRLIEKGEATTLQFLHQAIGNIDPSHAEHVTPGWEYQLGQIKQRAEKSA</sequence>
<reference evidence="3 4" key="1">
    <citation type="submission" date="2019-03" db="EMBL/GenBank/DDBJ databases">
        <title>Deep-cultivation of Planctomycetes and their phenomic and genomic characterization uncovers novel biology.</title>
        <authorList>
            <person name="Wiegand S."/>
            <person name="Jogler M."/>
            <person name="Boedeker C."/>
            <person name="Pinto D."/>
            <person name="Vollmers J."/>
            <person name="Rivas-Marin E."/>
            <person name="Kohn T."/>
            <person name="Peeters S.H."/>
            <person name="Heuer A."/>
            <person name="Rast P."/>
            <person name="Oberbeckmann S."/>
            <person name="Bunk B."/>
            <person name="Jeske O."/>
            <person name="Meyerdierks A."/>
            <person name="Storesund J.E."/>
            <person name="Kallscheuer N."/>
            <person name="Luecker S."/>
            <person name="Lage O.M."/>
            <person name="Pohl T."/>
            <person name="Merkel B.J."/>
            <person name="Hornburger P."/>
            <person name="Mueller R.-W."/>
            <person name="Bruemmer F."/>
            <person name="Labrenz M."/>
            <person name="Spormann A.M."/>
            <person name="Op den Camp H."/>
            <person name="Overmann J."/>
            <person name="Amann R."/>
            <person name="Jetten M.S.M."/>
            <person name="Mascher T."/>
            <person name="Medema M.H."/>
            <person name="Devos D.P."/>
            <person name="Kaster A.-K."/>
            <person name="Ovreas L."/>
            <person name="Rohde M."/>
            <person name="Galperin M.Y."/>
            <person name="Jogler C."/>
        </authorList>
    </citation>
    <scope>NUCLEOTIDE SEQUENCE [LARGE SCALE GENOMIC DNA]</scope>
    <source>
        <strain evidence="3 4">V144</strain>
    </source>
</reference>
<protein>
    <recommendedName>
        <fullName evidence="2">Activator of Hsp90 ATPase homologue 1/2-like C-terminal domain-containing protein</fullName>
    </recommendedName>
</protein>
<dbReference type="Pfam" id="PF08327">
    <property type="entry name" value="AHSA1"/>
    <property type="match status" value="1"/>
</dbReference>
<feature type="domain" description="Activator of Hsp90 ATPase homologue 1/2-like C-terminal" evidence="2">
    <location>
        <begin position="48"/>
        <end position="145"/>
    </location>
</feature>
<dbReference type="Proteomes" id="UP000318704">
    <property type="component" value="Chromosome"/>
</dbReference>